<feature type="transmembrane region" description="Helical" evidence="9">
    <location>
        <begin position="290"/>
        <end position="308"/>
    </location>
</feature>
<keyword evidence="12" id="KW-1185">Reference proteome</keyword>
<feature type="transmembrane region" description="Helical" evidence="9">
    <location>
        <begin position="142"/>
        <end position="161"/>
    </location>
</feature>
<gene>
    <name evidence="11" type="primary">kefB2</name>
    <name evidence="11" type="ORF">JV46_28430</name>
</gene>
<evidence type="ECO:0000256" key="3">
    <source>
        <dbReference type="ARBA" id="ARBA00022448"/>
    </source>
</evidence>
<accession>A0A0B0H5U2</accession>
<feature type="transmembrane region" description="Helical" evidence="9">
    <location>
        <begin position="84"/>
        <end position="102"/>
    </location>
</feature>
<dbReference type="InterPro" id="IPR006153">
    <property type="entry name" value="Cation/H_exchanger_TM"/>
</dbReference>
<dbReference type="GO" id="GO:1902600">
    <property type="term" value="P:proton transmembrane transport"/>
    <property type="evidence" value="ECO:0007669"/>
    <property type="project" value="InterPro"/>
</dbReference>
<dbReference type="PATRIC" id="fig|2340.3.peg.2529"/>
<dbReference type="EMBL" id="JRAA01000003">
    <property type="protein sequence ID" value="KHF24465.1"/>
    <property type="molecule type" value="Genomic_DNA"/>
</dbReference>
<feature type="transmembrane region" description="Helical" evidence="9">
    <location>
        <begin position="265"/>
        <end position="283"/>
    </location>
</feature>
<keyword evidence="6 9" id="KW-1133">Transmembrane helix</keyword>
<evidence type="ECO:0000313" key="11">
    <source>
        <dbReference type="EMBL" id="KHF24465.1"/>
    </source>
</evidence>
<evidence type="ECO:0000313" key="12">
    <source>
        <dbReference type="Proteomes" id="UP000030856"/>
    </source>
</evidence>
<evidence type="ECO:0000256" key="1">
    <source>
        <dbReference type="ARBA" id="ARBA00004141"/>
    </source>
</evidence>
<evidence type="ECO:0000256" key="7">
    <source>
        <dbReference type="ARBA" id="ARBA00023065"/>
    </source>
</evidence>
<feature type="transmembrane region" description="Helical" evidence="9">
    <location>
        <begin position="114"/>
        <end position="136"/>
    </location>
</feature>
<feature type="transmembrane region" description="Helical" evidence="9">
    <location>
        <begin position="380"/>
        <end position="398"/>
    </location>
</feature>
<feature type="transmembrane region" description="Helical" evidence="9">
    <location>
        <begin position="240"/>
        <end position="259"/>
    </location>
</feature>
<evidence type="ECO:0000256" key="4">
    <source>
        <dbReference type="ARBA" id="ARBA00022449"/>
    </source>
</evidence>
<evidence type="ECO:0000256" key="6">
    <source>
        <dbReference type="ARBA" id="ARBA00022989"/>
    </source>
</evidence>
<feature type="transmembrane region" description="Helical" evidence="9">
    <location>
        <begin position="173"/>
        <end position="194"/>
    </location>
</feature>
<dbReference type="PANTHER" id="PTHR42751">
    <property type="entry name" value="SODIUM/HYDROGEN EXCHANGER FAMILY/TRKA DOMAIN PROTEIN"/>
    <property type="match status" value="1"/>
</dbReference>
<dbReference type="STRING" id="2340.JV46_28430"/>
<keyword evidence="4" id="KW-0050">Antiport</keyword>
<evidence type="ECO:0000256" key="2">
    <source>
        <dbReference type="ARBA" id="ARBA00005551"/>
    </source>
</evidence>
<evidence type="ECO:0000259" key="10">
    <source>
        <dbReference type="Pfam" id="PF00999"/>
    </source>
</evidence>
<evidence type="ECO:0000256" key="8">
    <source>
        <dbReference type="ARBA" id="ARBA00023136"/>
    </source>
</evidence>
<dbReference type="Proteomes" id="UP000030856">
    <property type="component" value="Unassembled WGS sequence"/>
</dbReference>
<keyword evidence="7" id="KW-0406">Ion transport</keyword>
<comment type="caution">
    <text evidence="11">The sequence shown here is derived from an EMBL/GenBank/DDBJ whole genome shotgun (WGS) entry which is preliminary data.</text>
</comment>
<dbReference type="GO" id="GO:0015297">
    <property type="term" value="F:antiporter activity"/>
    <property type="evidence" value="ECO:0007669"/>
    <property type="project" value="UniProtKB-KW"/>
</dbReference>
<name>A0A0B0H5U2_SOVGS</name>
<keyword evidence="8 9" id="KW-0472">Membrane</keyword>
<protein>
    <submittedName>
        <fullName evidence="11">Sodium/proton antiporter KefB2</fullName>
    </submittedName>
</protein>
<reference evidence="11 12" key="1">
    <citation type="journal article" date="2014" name="BMC Genomics">
        <title>The genome of the intracellular bacterium of the coastal bivalve, Solemya velum: a blueprint for thriving in and out of symbiosis.</title>
        <authorList>
            <person name="Dmytrenko O."/>
            <person name="Russell S.L."/>
            <person name="Loo W.T."/>
            <person name="Fontanez K.M."/>
            <person name="Liao L."/>
            <person name="Roeselers G."/>
            <person name="Sharma R."/>
            <person name="Stewart F.J."/>
            <person name="Newton I.L."/>
            <person name="Woyke T."/>
            <person name="Wu D."/>
            <person name="Lang J.M."/>
            <person name="Eisen J.A."/>
            <person name="Cavanaugh C.M."/>
        </authorList>
    </citation>
    <scope>NUCLEOTIDE SEQUENCE [LARGE SCALE GENOMIC DNA]</scope>
    <source>
        <strain evidence="11 12">WH</strain>
    </source>
</reference>
<evidence type="ECO:0000256" key="5">
    <source>
        <dbReference type="ARBA" id="ARBA00022692"/>
    </source>
</evidence>
<keyword evidence="5 9" id="KW-0812">Transmembrane</keyword>
<dbReference type="PANTHER" id="PTHR42751:SF3">
    <property type="entry name" value="SODIUM_GLUTAMATE SYMPORTER"/>
    <property type="match status" value="1"/>
</dbReference>
<comment type="subcellular location">
    <subcellularLocation>
        <location evidence="1">Membrane</location>
        <topology evidence="1">Multi-pass membrane protein</topology>
    </subcellularLocation>
</comment>
<keyword evidence="3" id="KW-0813">Transport</keyword>
<comment type="similarity">
    <text evidence="2">Belongs to the monovalent cation:proton antiporter 2 (CPA2) transporter (TC 2.A.37) family.</text>
</comment>
<dbReference type="eggNOG" id="COG4651">
    <property type="taxonomic scope" value="Bacteria"/>
</dbReference>
<sequence>MQKTGKNPDSAVWYVNSLQLKIVVGVEQDPFVFTIFLIFTGAAVMATLALYARQSLLVAYVVLGILLGPSVLGWVGHAGLVEDISHIGIIFLLFLLGLNLNPAELLHMMRKTSWITLVSSLLFGLGGMLVALVFSFGFEEALLIGAVMTFSSTIIGLKLLPTSVLHHQRTGEFIISILLLQDLLAIGLLIYIQGRGSGIESVWTPLLLILKLPLLGLIAWLITRYLLIRLIRRFDKIQEYIFLTAIGWCLGLAELALAMGLSAEIGAFIAGVALASSPIALFVSESLKPLRDFFLVLFFFALGAKMDLSVAMPVLLPALILAALSLSLKPPVFRWLIERLGESKKRASEIGIRLGQLSEFSLLVSVVALEASVIGHKAAYLIQFATLFSFIGSSYWIVQKLPTPIALKDELRLD</sequence>
<dbReference type="Pfam" id="PF00999">
    <property type="entry name" value="Na_H_Exchanger"/>
    <property type="match status" value="1"/>
</dbReference>
<feature type="transmembrane region" description="Helical" evidence="9">
    <location>
        <begin position="57"/>
        <end position="78"/>
    </location>
</feature>
<dbReference type="GO" id="GO:0016020">
    <property type="term" value="C:membrane"/>
    <property type="evidence" value="ECO:0007669"/>
    <property type="project" value="UniProtKB-SubCell"/>
</dbReference>
<dbReference type="Gene3D" id="1.20.1530.20">
    <property type="match status" value="1"/>
</dbReference>
<proteinExistence type="inferred from homology"/>
<evidence type="ECO:0000256" key="9">
    <source>
        <dbReference type="SAM" id="Phobius"/>
    </source>
</evidence>
<dbReference type="InterPro" id="IPR038770">
    <property type="entry name" value="Na+/solute_symporter_sf"/>
</dbReference>
<dbReference type="AlphaFoldDB" id="A0A0B0H5U2"/>
<feature type="transmembrane region" description="Helical" evidence="9">
    <location>
        <begin position="206"/>
        <end position="228"/>
    </location>
</feature>
<feature type="transmembrane region" description="Helical" evidence="9">
    <location>
        <begin position="31"/>
        <end position="50"/>
    </location>
</feature>
<feature type="domain" description="Cation/H+ exchanger transmembrane" evidence="10">
    <location>
        <begin position="43"/>
        <end position="392"/>
    </location>
</feature>
<organism evidence="11 12">
    <name type="scientific">Solemya velum gill symbiont</name>
    <dbReference type="NCBI Taxonomy" id="2340"/>
    <lineage>
        <taxon>Bacteria</taxon>
        <taxon>Pseudomonadati</taxon>
        <taxon>Pseudomonadota</taxon>
        <taxon>Gammaproteobacteria</taxon>
        <taxon>sulfur-oxidizing symbionts</taxon>
    </lineage>
</organism>